<evidence type="ECO:0000256" key="1">
    <source>
        <dbReference type="ARBA" id="ARBA00022737"/>
    </source>
</evidence>
<evidence type="ECO:0000256" key="2">
    <source>
        <dbReference type="ARBA" id="ARBA00023043"/>
    </source>
</evidence>
<feature type="repeat" description="ANK" evidence="3">
    <location>
        <begin position="47"/>
        <end position="79"/>
    </location>
</feature>
<dbReference type="PROSITE" id="PS50088">
    <property type="entry name" value="ANK_REPEAT"/>
    <property type="match status" value="2"/>
</dbReference>
<dbReference type="PROSITE" id="PS50297">
    <property type="entry name" value="ANK_REP_REGION"/>
    <property type="match status" value="2"/>
</dbReference>
<dbReference type="SUPFAM" id="SSF48403">
    <property type="entry name" value="Ankyrin repeat"/>
    <property type="match status" value="1"/>
</dbReference>
<accession>A0ABN9UWQ2</accession>
<proteinExistence type="predicted"/>
<gene>
    <name evidence="5" type="ORF">PCOR1329_LOCUS51304</name>
</gene>
<evidence type="ECO:0000256" key="3">
    <source>
        <dbReference type="PROSITE-ProRule" id="PRU00023"/>
    </source>
</evidence>
<protein>
    <submittedName>
        <fullName evidence="5">Uncharacterized protein</fullName>
    </submittedName>
</protein>
<dbReference type="SMART" id="SM00248">
    <property type="entry name" value="ANK"/>
    <property type="match status" value="2"/>
</dbReference>
<dbReference type="EMBL" id="CAUYUJ010016222">
    <property type="protein sequence ID" value="CAK0863035.1"/>
    <property type="molecule type" value="Genomic_DNA"/>
</dbReference>
<keyword evidence="6" id="KW-1185">Reference proteome</keyword>
<dbReference type="PANTHER" id="PTHR24171">
    <property type="entry name" value="ANKYRIN REPEAT DOMAIN-CONTAINING PROTEIN 39-RELATED"/>
    <property type="match status" value="1"/>
</dbReference>
<dbReference type="InterPro" id="IPR036770">
    <property type="entry name" value="Ankyrin_rpt-contain_sf"/>
</dbReference>
<evidence type="ECO:0000313" key="5">
    <source>
        <dbReference type="EMBL" id="CAK0863035.1"/>
    </source>
</evidence>
<sequence length="110" mass="11297">MLAEYGADLEARDSSRHTPLHSACQEGHLDAARALLDAGASAAAGARGLTPLHLAAELGHWPLCELLVQFGADPAAGEASTGVPSPAAMARRGNHAELAALLEAWAQPQQ</sequence>
<evidence type="ECO:0000256" key="4">
    <source>
        <dbReference type="SAM" id="MobiDB-lite"/>
    </source>
</evidence>
<dbReference type="Proteomes" id="UP001189429">
    <property type="component" value="Unassembled WGS sequence"/>
</dbReference>
<dbReference type="Pfam" id="PF12796">
    <property type="entry name" value="Ank_2"/>
    <property type="match status" value="1"/>
</dbReference>
<feature type="repeat" description="ANK" evidence="3">
    <location>
        <begin position="15"/>
        <end position="47"/>
    </location>
</feature>
<keyword evidence="2 3" id="KW-0040">ANK repeat</keyword>
<dbReference type="Gene3D" id="1.25.40.20">
    <property type="entry name" value="Ankyrin repeat-containing domain"/>
    <property type="match status" value="1"/>
</dbReference>
<dbReference type="InterPro" id="IPR002110">
    <property type="entry name" value="Ankyrin_rpt"/>
</dbReference>
<evidence type="ECO:0000313" key="6">
    <source>
        <dbReference type="Proteomes" id="UP001189429"/>
    </source>
</evidence>
<dbReference type="PANTHER" id="PTHR24171:SF9">
    <property type="entry name" value="ANKYRIN REPEAT DOMAIN-CONTAINING PROTEIN 39"/>
    <property type="match status" value="1"/>
</dbReference>
<reference evidence="5" key="1">
    <citation type="submission" date="2023-10" db="EMBL/GenBank/DDBJ databases">
        <authorList>
            <person name="Chen Y."/>
            <person name="Shah S."/>
            <person name="Dougan E. K."/>
            <person name="Thang M."/>
            <person name="Chan C."/>
        </authorList>
    </citation>
    <scope>NUCLEOTIDE SEQUENCE [LARGE SCALE GENOMIC DNA]</scope>
</reference>
<comment type="caution">
    <text evidence="5">The sequence shown here is derived from an EMBL/GenBank/DDBJ whole genome shotgun (WGS) entry which is preliminary data.</text>
</comment>
<name>A0ABN9UWQ2_9DINO</name>
<organism evidence="5 6">
    <name type="scientific">Prorocentrum cordatum</name>
    <dbReference type="NCBI Taxonomy" id="2364126"/>
    <lineage>
        <taxon>Eukaryota</taxon>
        <taxon>Sar</taxon>
        <taxon>Alveolata</taxon>
        <taxon>Dinophyceae</taxon>
        <taxon>Prorocentrales</taxon>
        <taxon>Prorocentraceae</taxon>
        <taxon>Prorocentrum</taxon>
    </lineage>
</organism>
<keyword evidence="1" id="KW-0677">Repeat</keyword>
<feature type="region of interest" description="Disordered" evidence="4">
    <location>
        <begin position="1"/>
        <end position="20"/>
    </location>
</feature>